<reference evidence="5" key="1">
    <citation type="submission" date="2021-03" db="EMBL/GenBank/DDBJ databases">
        <authorList>
            <person name="So Y."/>
        </authorList>
    </citation>
    <scope>NUCLEOTIDE SEQUENCE</scope>
    <source>
        <strain evidence="5">SG15</strain>
    </source>
</reference>
<dbReference type="AlphaFoldDB" id="A0A940S709"/>
<feature type="compositionally biased region" description="Low complexity" evidence="3">
    <location>
        <begin position="36"/>
        <end position="54"/>
    </location>
</feature>
<organism evidence="5 6">
    <name type="scientific">Roseomonas indoligenes</name>
    <dbReference type="NCBI Taxonomy" id="2820811"/>
    <lineage>
        <taxon>Bacteria</taxon>
        <taxon>Pseudomonadati</taxon>
        <taxon>Pseudomonadota</taxon>
        <taxon>Alphaproteobacteria</taxon>
        <taxon>Acetobacterales</taxon>
        <taxon>Roseomonadaceae</taxon>
        <taxon>Roseomonas</taxon>
    </lineage>
</organism>
<feature type="region of interest" description="Disordered" evidence="3">
    <location>
        <begin position="1"/>
        <end position="66"/>
    </location>
</feature>
<dbReference type="InterPro" id="IPR050557">
    <property type="entry name" value="RTX_toxin/Mannuronan_C5-epim"/>
</dbReference>
<dbReference type="PANTHER" id="PTHR38340:SF1">
    <property type="entry name" value="S-LAYER PROTEIN"/>
    <property type="match status" value="1"/>
</dbReference>
<comment type="subcellular location">
    <subcellularLocation>
        <location evidence="1">Secreted</location>
    </subcellularLocation>
</comment>
<dbReference type="Proteomes" id="UP000677537">
    <property type="component" value="Unassembled WGS sequence"/>
</dbReference>
<protein>
    <submittedName>
        <fullName evidence="5">Calcium-binding protein</fullName>
    </submittedName>
</protein>
<name>A0A940S709_9PROT</name>
<dbReference type="Pfam" id="PF00353">
    <property type="entry name" value="HemolysinCabind"/>
    <property type="match status" value="3"/>
</dbReference>
<accession>A0A940S709</accession>
<dbReference type="Pfam" id="PF16841">
    <property type="entry name" value="CBM60"/>
    <property type="match status" value="1"/>
</dbReference>
<dbReference type="RefSeq" id="WP_209376915.1">
    <property type="nucleotide sequence ID" value="NZ_JAGIZA010000028.1"/>
</dbReference>
<evidence type="ECO:0000256" key="2">
    <source>
        <dbReference type="ARBA" id="ARBA00022525"/>
    </source>
</evidence>
<dbReference type="InterPro" id="IPR031768">
    <property type="entry name" value="CBM60_xylan-bd"/>
</dbReference>
<dbReference type="PROSITE" id="PS00330">
    <property type="entry name" value="HEMOLYSIN_CALCIUM"/>
    <property type="match status" value="2"/>
</dbReference>
<keyword evidence="6" id="KW-1185">Reference proteome</keyword>
<sequence length="480" mass="48305">AAAQAYKALMADNPPFTSASDFTRDPTFSIEAPDHPNTTPPSGGSTPPVGSSPPVTSPLPVVVPPKPTDAPVSEVVGSGPDALVLKISQDAWNGSAQYTIAVDGKAVGGVFTAHADHDSGLHDTITLNGNWGAGAHTVTVQFINDSWGGTADTDRNLYVDAGSYNGVGISGASASLVQNGPAFIAFDATPETLRSSQSVTLPANVLNLRLMGSGNIDGMGNALDNTITGNAGANKISGGGGDDTLNGGAGADTMAGGTGDDAYYVDHSRDVVTEKAGEGSDRVFVSADWTISANLEKVVLRTAVTLRGNGEDNLVHGSNGADHVLGMGGNDRLNGNGGADLLEGGDGNDVLRGGDGNDTLIGGLGADRMFGEAGADVFRFGSLAEKGDVIEGFVSGQDVIEVSAGHFGGGLRAGMLRAGQFTANTTGHASSPAGVGQFTYETDTGRLWWDADGAGGQAGTVLVTLSGHPAFAASDIHLIG</sequence>
<gene>
    <name evidence="5" type="ORF">J5Y10_25285</name>
</gene>
<dbReference type="GO" id="GO:0005509">
    <property type="term" value="F:calcium ion binding"/>
    <property type="evidence" value="ECO:0007669"/>
    <property type="project" value="InterPro"/>
</dbReference>
<feature type="domain" description="Carbohydrate binding module xylan-binding" evidence="4">
    <location>
        <begin position="84"/>
        <end position="169"/>
    </location>
</feature>
<evidence type="ECO:0000313" key="5">
    <source>
        <dbReference type="EMBL" id="MBP0496121.1"/>
    </source>
</evidence>
<dbReference type="InterPro" id="IPR001343">
    <property type="entry name" value="Hemolysn_Ca-bd"/>
</dbReference>
<dbReference type="SUPFAM" id="SSF51120">
    <property type="entry name" value="beta-Roll"/>
    <property type="match status" value="2"/>
</dbReference>
<dbReference type="EMBL" id="JAGIZA010000028">
    <property type="protein sequence ID" value="MBP0496121.1"/>
    <property type="molecule type" value="Genomic_DNA"/>
</dbReference>
<evidence type="ECO:0000259" key="4">
    <source>
        <dbReference type="Pfam" id="PF16841"/>
    </source>
</evidence>
<dbReference type="Gene3D" id="2.150.10.10">
    <property type="entry name" value="Serralysin-like metalloprotease, C-terminal"/>
    <property type="match status" value="2"/>
</dbReference>
<dbReference type="Gene3D" id="2.60.60.40">
    <property type="match status" value="1"/>
</dbReference>
<evidence type="ECO:0000256" key="3">
    <source>
        <dbReference type="SAM" id="MobiDB-lite"/>
    </source>
</evidence>
<dbReference type="PRINTS" id="PR00313">
    <property type="entry name" value="CABNDNGRPT"/>
</dbReference>
<keyword evidence="2" id="KW-0964">Secreted</keyword>
<proteinExistence type="predicted"/>
<evidence type="ECO:0000313" key="6">
    <source>
        <dbReference type="Proteomes" id="UP000677537"/>
    </source>
</evidence>
<feature type="non-terminal residue" evidence="5">
    <location>
        <position position="1"/>
    </location>
</feature>
<dbReference type="PANTHER" id="PTHR38340">
    <property type="entry name" value="S-LAYER PROTEIN"/>
    <property type="match status" value="1"/>
</dbReference>
<feature type="compositionally biased region" description="Pro residues" evidence="3">
    <location>
        <begin position="55"/>
        <end position="66"/>
    </location>
</feature>
<dbReference type="InterPro" id="IPR018511">
    <property type="entry name" value="Hemolysin-typ_Ca-bd_CS"/>
</dbReference>
<dbReference type="InterPro" id="IPR011049">
    <property type="entry name" value="Serralysin-like_metalloprot_C"/>
</dbReference>
<evidence type="ECO:0000256" key="1">
    <source>
        <dbReference type="ARBA" id="ARBA00004613"/>
    </source>
</evidence>
<comment type="caution">
    <text evidence="5">The sequence shown here is derived from an EMBL/GenBank/DDBJ whole genome shotgun (WGS) entry which is preliminary data.</text>
</comment>
<dbReference type="GO" id="GO:0005576">
    <property type="term" value="C:extracellular region"/>
    <property type="evidence" value="ECO:0007669"/>
    <property type="project" value="UniProtKB-SubCell"/>
</dbReference>